<accession>A0A2P5DHU8</accession>
<name>A0A2P5DHU8_PARAD</name>
<evidence type="ECO:0000256" key="1">
    <source>
        <dbReference type="SAM" id="MobiDB-lite"/>
    </source>
</evidence>
<dbReference type="Proteomes" id="UP000237105">
    <property type="component" value="Unassembled WGS sequence"/>
</dbReference>
<dbReference type="AlphaFoldDB" id="A0A2P5DHU8"/>
<feature type="region of interest" description="Disordered" evidence="1">
    <location>
        <begin position="1"/>
        <end position="35"/>
    </location>
</feature>
<evidence type="ECO:0000313" key="3">
    <source>
        <dbReference type="Proteomes" id="UP000237105"/>
    </source>
</evidence>
<protein>
    <submittedName>
        <fullName evidence="2">Uncharacterized protein</fullName>
    </submittedName>
</protein>
<dbReference type="EMBL" id="JXTB01000037">
    <property type="protein sequence ID" value="PON72840.1"/>
    <property type="molecule type" value="Genomic_DNA"/>
</dbReference>
<reference evidence="3" key="1">
    <citation type="submission" date="2016-06" db="EMBL/GenBank/DDBJ databases">
        <title>Parallel loss of symbiosis genes in relatives of nitrogen-fixing non-legume Parasponia.</title>
        <authorList>
            <person name="Van Velzen R."/>
            <person name="Holmer R."/>
            <person name="Bu F."/>
            <person name="Rutten L."/>
            <person name="Van Zeijl A."/>
            <person name="Liu W."/>
            <person name="Santuari L."/>
            <person name="Cao Q."/>
            <person name="Sharma T."/>
            <person name="Shen D."/>
            <person name="Roswanjaya Y."/>
            <person name="Wardhani T."/>
            <person name="Kalhor M.S."/>
            <person name="Jansen J."/>
            <person name="Van den Hoogen J."/>
            <person name="Gungor B."/>
            <person name="Hartog M."/>
            <person name="Hontelez J."/>
            <person name="Verver J."/>
            <person name="Yang W.-C."/>
            <person name="Schijlen E."/>
            <person name="Repin R."/>
            <person name="Schilthuizen M."/>
            <person name="Schranz E."/>
            <person name="Heidstra R."/>
            <person name="Miyata K."/>
            <person name="Fedorova E."/>
            <person name="Kohlen W."/>
            <person name="Bisseling T."/>
            <person name="Smit S."/>
            <person name="Geurts R."/>
        </authorList>
    </citation>
    <scope>NUCLEOTIDE SEQUENCE [LARGE SCALE GENOMIC DNA]</scope>
    <source>
        <strain evidence="3">cv. WU1-14</strain>
    </source>
</reference>
<keyword evidence="3" id="KW-1185">Reference proteome</keyword>
<sequence length="81" mass="8997">MADRNRYSSTFNGVGHCRSSEPAGSPKKAPARTGRRAWTRLCQQELEVNKKAQQGHGLGLEGHVFRPLKLDLFIGPRPITL</sequence>
<proteinExistence type="predicted"/>
<evidence type="ECO:0000313" key="2">
    <source>
        <dbReference type="EMBL" id="PON72840.1"/>
    </source>
</evidence>
<gene>
    <name evidence="2" type="ORF">PanWU01x14_063090</name>
</gene>
<comment type="caution">
    <text evidence="2">The sequence shown here is derived from an EMBL/GenBank/DDBJ whole genome shotgun (WGS) entry which is preliminary data.</text>
</comment>
<organism evidence="2 3">
    <name type="scientific">Parasponia andersonii</name>
    <name type="common">Sponia andersonii</name>
    <dbReference type="NCBI Taxonomy" id="3476"/>
    <lineage>
        <taxon>Eukaryota</taxon>
        <taxon>Viridiplantae</taxon>
        <taxon>Streptophyta</taxon>
        <taxon>Embryophyta</taxon>
        <taxon>Tracheophyta</taxon>
        <taxon>Spermatophyta</taxon>
        <taxon>Magnoliopsida</taxon>
        <taxon>eudicotyledons</taxon>
        <taxon>Gunneridae</taxon>
        <taxon>Pentapetalae</taxon>
        <taxon>rosids</taxon>
        <taxon>fabids</taxon>
        <taxon>Rosales</taxon>
        <taxon>Cannabaceae</taxon>
        <taxon>Parasponia</taxon>
    </lineage>
</organism>